<accession>A0A9Q9EEX2</accession>
<feature type="transmembrane region" description="Helical" evidence="1">
    <location>
        <begin position="110"/>
        <end position="136"/>
    </location>
</feature>
<proteinExistence type="predicted"/>
<dbReference type="AlphaFoldDB" id="A0A9Q9EEX2"/>
<protein>
    <submittedName>
        <fullName evidence="2">Uncharacterized protein</fullName>
    </submittedName>
</protein>
<keyword evidence="3" id="KW-1185">Reference proteome</keyword>
<feature type="transmembrane region" description="Helical" evidence="1">
    <location>
        <begin position="46"/>
        <end position="76"/>
    </location>
</feature>
<evidence type="ECO:0000313" key="3">
    <source>
        <dbReference type="Proteomes" id="UP001056384"/>
    </source>
</evidence>
<evidence type="ECO:0000256" key="1">
    <source>
        <dbReference type="SAM" id="Phobius"/>
    </source>
</evidence>
<keyword evidence="1" id="KW-1133">Transmembrane helix</keyword>
<keyword evidence="1" id="KW-0812">Transmembrane</keyword>
<dbReference type="Proteomes" id="UP001056384">
    <property type="component" value="Chromosome 2"/>
</dbReference>
<gene>
    <name evidence="2" type="ORF">Slin15195_G025500</name>
</gene>
<organism evidence="2 3">
    <name type="scientific">Septoria linicola</name>
    <dbReference type="NCBI Taxonomy" id="215465"/>
    <lineage>
        <taxon>Eukaryota</taxon>
        <taxon>Fungi</taxon>
        <taxon>Dikarya</taxon>
        <taxon>Ascomycota</taxon>
        <taxon>Pezizomycotina</taxon>
        <taxon>Dothideomycetes</taxon>
        <taxon>Dothideomycetidae</taxon>
        <taxon>Mycosphaerellales</taxon>
        <taxon>Mycosphaerellaceae</taxon>
        <taxon>Septoria</taxon>
    </lineage>
</organism>
<keyword evidence="1" id="KW-0472">Membrane</keyword>
<dbReference type="PANTHER" id="PTHR35041:SF6">
    <property type="entry name" value="FORMYLMETHIONINE DEFORMYLASE-LIKE PROTEIN-RELATED"/>
    <property type="match status" value="1"/>
</dbReference>
<dbReference type="EMBL" id="CP099419">
    <property type="protein sequence ID" value="USW49231.1"/>
    <property type="molecule type" value="Genomic_DNA"/>
</dbReference>
<reference evidence="2" key="1">
    <citation type="submission" date="2022-06" db="EMBL/GenBank/DDBJ databases">
        <title>Complete genome sequences of two strains of the flax pathogen Septoria linicola.</title>
        <authorList>
            <person name="Lapalu N."/>
            <person name="Simon A."/>
            <person name="Demenou B."/>
            <person name="Paumier D."/>
            <person name="Guillot M.-P."/>
            <person name="Gout L."/>
            <person name="Valade R."/>
        </authorList>
    </citation>
    <scope>NUCLEOTIDE SEQUENCE</scope>
    <source>
        <strain evidence="2">SE15195</strain>
    </source>
</reference>
<feature type="transmembrane region" description="Helical" evidence="1">
    <location>
        <begin position="651"/>
        <end position="673"/>
    </location>
</feature>
<evidence type="ECO:0000313" key="2">
    <source>
        <dbReference type="EMBL" id="USW49231.1"/>
    </source>
</evidence>
<name>A0A9Q9EEX2_9PEZI</name>
<dbReference type="PANTHER" id="PTHR35041">
    <property type="entry name" value="MEDIATOR OF RNA POLYMERASE II TRANSCRIPTION SUBUNIT 1"/>
    <property type="match status" value="1"/>
</dbReference>
<sequence>MLSSLLVGVALAIGHHAFYASLAGTAVSSDPIKVVGWTTTQQQINIAVGTAFAFVVKASLILACSTAYMQLLFGVINRQSFKLSQLDNWFGGLSDFWSLMCIGTYWRYPLLTLVALTCWLLPIAAIISPASLSVVFDQISPSPVRNAFVPLPAFDSLAFSKFAIGAIEGGQRITYTGPSVEVSRIALASAAQGVILPIEPPATNTTWQTSISIPRLACEDIGPQVQKDMKDNLIDYFNNVTNTSDWPRWSTMMLNYISWTAYSDDTWPMPFKQDINSGWEIQQLATGKQPYSSGIGIDIFFAIFPHAALDRPWQQHGLKLEFSDYNDPSNATKIASDKRVLIDWLWQDSTMLHCRIVPTDLTIEFNYSGLDQTQQIRVLEMKESKEPDYNSTAVQANGPNDTFVSEDLSTATVLVGGGGKGAGGPVAATQFSSTKTVVGGAVAATRSSSRPIRISTSTASPSITARSSIPDRPLRLKSVSEMDFDASNITSLARHALKLSSWAAIQEAAMALWLGASNSYASKPGWASIPSGYGGVIGNIAFSTQVFATVMQDSKELSRLGRTAPTAENITNVSSGLAYDQAASLLANTSTTQSNRLFRDMIQEMFLNITLSMASSKDLVYQESSLLAPAKVQVVQHLYGNVYSYASDKLWLAYGIAIGVCVLNLVIGMLSVVRTRASFTDNFSTIVRVARNASIEADMHEDSLPGKDPLPKRIGNAGLYVRKAESPSDTKHLGLVTITETHASSDGER</sequence>